<feature type="compositionally biased region" description="Basic and acidic residues" evidence="1">
    <location>
        <begin position="15"/>
        <end position="27"/>
    </location>
</feature>
<gene>
    <name evidence="2" type="primary">queF_0</name>
    <name evidence="2" type="ORF">g.27825</name>
</gene>
<feature type="non-terminal residue" evidence="2">
    <location>
        <position position="358"/>
    </location>
</feature>
<reference evidence="2" key="1">
    <citation type="submission" date="2015-07" db="EMBL/GenBank/DDBJ databases">
        <title>Transcriptome Assembly of Anthurium amnicola.</title>
        <authorList>
            <person name="Suzuki J."/>
        </authorList>
    </citation>
    <scope>NUCLEOTIDE SEQUENCE</scope>
</reference>
<feature type="region of interest" description="Disordered" evidence="1">
    <location>
        <begin position="1"/>
        <end position="49"/>
    </location>
</feature>
<name>A0A1D1YW23_9ARAE</name>
<evidence type="ECO:0000313" key="2">
    <source>
        <dbReference type="EMBL" id="JAT58845.1"/>
    </source>
</evidence>
<organism evidence="2">
    <name type="scientific">Anthurium amnicola</name>
    <dbReference type="NCBI Taxonomy" id="1678845"/>
    <lineage>
        <taxon>Eukaryota</taxon>
        <taxon>Viridiplantae</taxon>
        <taxon>Streptophyta</taxon>
        <taxon>Embryophyta</taxon>
        <taxon>Tracheophyta</taxon>
        <taxon>Spermatophyta</taxon>
        <taxon>Magnoliopsida</taxon>
        <taxon>Liliopsida</taxon>
        <taxon>Araceae</taxon>
        <taxon>Pothoideae</taxon>
        <taxon>Potheae</taxon>
        <taxon>Anthurium</taxon>
    </lineage>
</organism>
<protein>
    <submittedName>
        <fullName evidence="2">NADPH-dependent 7-cyano-7-deazaguanine reductase</fullName>
    </submittedName>
</protein>
<dbReference type="AlphaFoldDB" id="A0A1D1YW23"/>
<evidence type="ECO:0000256" key="1">
    <source>
        <dbReference type="SAM" id="MobiDB-lite"/>
    </source>
</evidence>
<proteinExistence type="predicted"/>
<dbReference type="EMBL" id="GDJX01009091">
    <property type="protein sequence ID" value="JAT58845.1"/>
    <property type="molecule type" value="Transcribed_RNA"/>
</dbReference>
<dbReference type="PANTHER" id="PTHR38530">
    <property type="entry name" value="OS06G0468300 PROTEIN"/>
    <property type="match status" value="1"/>
</dbReference>
<sequence length="358" mass="38307">MVPEREEGAPGEAPEGDKEGGGEERGGDGPGSSAPQVPPPSPISSRCPSPLVQYGKKTRDLPNLCNCHRCGLRFPDKGRRERLQPLDSQWRVVLLCKACLGALRSAQVCSYCFAGFVGGDEGFVNCRECSCRVHRSCLPVLRGFLVPSDLDPGLFTCVDCCALPLSPSRKHGKFRGSSTARVCTVSLRNAVKSVKSAGVTDLAAVDTAKETIFGEAVAAKHAADVARGALDLVPAESLPTGAAVPDEALALQLHRAMNGSPRISWNSCPANSDPIIDKKRECLNADAFNEGTEFGNYSNHRGLELCTEGALLETMEIIGAEPLNAISVSEGDFYLNLDFRQEKYQSKEVTINRKGDAT</sequence>
<accession>A0A1D1YW23</accession>